<name>A0A2M8L307_9BACT</name>
<feature type="domain" description="Aminoacyl-transfer RNA synthetases class-II family profile" evidence="7">
    <location>
        <begin position="50"/>
        <end position="244"/>
    </location>
</feature>
<reference evidence="9" key="1">
    <citation type="submission" date="2017-09" db="EMBL/GenBank/DDBJ databases">
        <title>Depth-based differentiation of microbial function through sediment-hosted aquifers and enrichment of novel symbionts in the deep terrestrial subsurface.</title>
        <authorList>
            <person name="Probst A.J."/>
            <person name="Ladd B."/>
            <person name="Jarett J.K."/>
            <person name="Geller-Mcgrath D.E."/>
            <person name="Sieber C.M.K."/>
            <person name="Emerson J.B."/>
            <person name="Anantharaman K."/>
            <person name="Thomas B.C."/>
            <person name="Malmstrom R."/>
            <person name="Stieglmeier M."/>
            <person name="Klingl A."/>
            <person name="Woyke T."/>
            <person name="Ryan C.M."/>
            <person name="Banfield J.F."/>
        </authorList>
    </citation>
    <scope>NUCLEOTIDE SEQUENCE [LARGE SCALE GENOMIC DNA]</scope>
</reference>
<gene>
    <name evidence="8" type="ORF">COU95_03475</name>
</gene>
<dbReference type="GO" id="GO:0005524">
    <property type="term" value="F:ATP binding"/>
    <property type="evidence" value="ECO:0007669"/>
    <property type="project" value="UniProtKB-KW"/>
</dbReference>
<dbReference type="InterPro" id="IPR045864">
    <property type="entry name" value="aa-tRNA-synth_II/BPL/LPL"/>
</dbReference>
<keyword evidence="6" id="KW-0030">Aminoacyl-tRNA synthetase</keyword>
<dbReference type="InterPro" id="IPR027031">
    <property type="entry name" value="Gly-tRNA_synthase/POLG2"/>
</dbReference>
<dbReference type="PRINTS" id="PR01043">
    <property type="entry name" value="TRNASYNTHGLY"/>
</dbReference>
<dbReference type="SUPFAM" id="SSF55681">
    <property type="entry name" value="Class II aaRS and biotin synthetases"/>
    <property type="match status" value="1"/>
</dbReference>
<dbReference type="FunFam" id="3.40.50.800:FF:000002">
    <property type="entry name" value="Glycine--tRNA ligase"/>
    <property type="match status" value="1"/>
</dbReference>
<proteinExistence type="predicted"/>
<evidence type="ECO:0000256" key="6">
    <source>
        <dbReference type="ARBA" id="ARBA00023146"/>
    </source>
</evidence>
<evidence type="ECO:0000256" key="5">
    <source>
        <dbReference type="ARBA" id="ARBA00022917"/>
    </source>
</evidence>
<dbReference type="SUPFAM" id="SSF52954">
    <property type="entry name" value="Class II aaRS ABD-related"/>
    <property type="match status" value="1"/>
</dbReference>
<dbReference type="Proteomes" id="UP000231474">
    <property type="component" value="Unassembled WGS sequence"/>
</dbReference>
<dbReference type="AlphaFoldDB" id="A0A2M8L307"/>
<dbReference type="GO" id="GO:0015966">
    <property type="term" value="P:diadenosine tetraphosphate biosynthetic process"/>
    <property type="evidence" value="ECO:0007669"/>
    <property type="project" value="UniProtKB-ARBA"/>
</dbReference>
<dbReference type="PANTHER" id="PTHR10745:SF8">
    <property type="entry name" value="DNA POLYMERASE SUBUNIT GAMMA-2, MITOCHONDRIAL"/>
    <property type="match status" value="1"/>
</dbReference>
<feature type="non-terminal residue" evidence="8">
    <location>
        <position position="1"/>
    </location>
</feature>
<dbReference type="PANTHER" id="PTHR10745">
    <property type="entry name" value="GLYCYL-TRNA SYNTHETASE/DNA POLYMERASE SUBUNIT GAMMA-2"/>
    <property type="match status" value="1"/>
</dbReference>
<dbReference type="GO" id="GO:0005737">
    <property type="term" value="C:cytoplasm"/>
    <property type="evidence" value="ECO:0007669"/>
    <property type="project" value="TreeGrafter"/>
</dbReference>
<evidence type="ECO:0000259" key="7">
    <source>
        <dbReference type="PROSITE" id="PS50862"/>
    </source>
</evidence>
<sequence>CQKCHLRFRADKVTSDKCPDCGGKLTEAKQFNLMFKTWVGPAEETANLAFLRPETCQGIFINFANVLDSVHPKIPFGIAQIGKGFRNEITTGDFIFRDREFEMMELEFFVKPGEDEKWFNFWKDERMNWYLSLGIEKKNLRFFEHPKKSLAHYSKRTVDIEYKFPFGWAELEGIANRTDFDLKNHSKVSGRDLSYTDPDTKEKFIPYVIEPSVGVERVMLSLLLDSCKEEKERIVLSLNPKLSPYKVAVFPLLANKKELVKVAREIYENLKNCFPAAWDDRGNIGKRYYSQDEIGTPWCVTVDFQTLEDKTVTIRDRDTTKQVREKIDNLKDWFYDRLKG</sequence>
<dbReference type="Pfam" id="PF03129">
    <property type="entry name" value="HGTP_anticodon"/>
    <property type="match status" value="1"/>
</dbReference>
<dbReference type="GO" id="GO:0070062">
    <property type="term" value="C:extracellular exosome"/>
    <property type="evidence" value="ECO:0007669"/>
    <property type="project" value="UniProtKB-ARBA"/>
</dbReference>
<keyword evidence="3" id="KW-0547">Nucleotide-binding</keyword>
<evidence type="ECO:0000256" key="2">
    <source>
        <dbReference type="ARBA" id="ARBA00022598"/>
    </source>
</evidence>
<evidence type="ECO:0000256" key="4">
    <source>
        <dbReference type="ARBA" id="ARBA00022840"/>
    </source>
</evidence>
<keyword evidence="4" id="KW-0067">ATP-binding</keyword>
<protein>
    <submittedName>
        <fullName evidence="8">Glycine--tRNA ligase</fullName>
    </submittedName>
</protein>
<dbReference type="GO" id="GO:0006426">
    <property type="term" value="P:glycyl-tRNA aminoacylation"/>
    <property type="evidence" value="ECO:0007669"/>
    <property type="project" value="TreeGrafter"/>
</dbReference>
<evidence type="ECO:0000256" key="1">
    <source>
        <dbReference type="ARBA" id="ARBA00022490"/>
    </source>
</evidence>
<dbReference type="PROSITE" id="PS50862">
    <property type="entry name" value="AA_TRNA_LIGASE_II"/>
    <property type="match status" value="1"/>
</dbReference>
<dbReference type="InterPro" id="IPR036621">
    <property type="entry name" value="Anticodon-bd_dom_sf"/>
</dbReference>
<dbReference type="Pfam" id="PF00587">
    <property type="entry name" value="tRNA-synt_2b"/>
    <property type="match status" value="1"/>
</dbReference>
<dbReference type="InterPro" id="IPR004154">
    <property type="entry name" value="Anticodon-bd"/>
</dbReference>
<evidence type="ECO:0000256" key="3">
    <source>
        <dbReference type="ARBA" id="ARBA00022741"/>
    </source>
</evidence>
<keyword evidence="5" id="KW-0648">Protein biosynthesis</keyword>
<evidence type="ECO:0000313" key="9">
    <source>
        <dbReference type="Proteomes" id="UP000231474"/>
    </source>
</evidence>
<comment type="caution">
    <text evidence="8">The sequence shown here is derived from an EMBL/GenBank/DDBJ whole genome shotgun (WGS) entry which is preliminary data.</text>
</comment>
<dbReference type="InterPro" id="IPR006195">
    <property type="entry name" value="aa-tRNA-synth_II"/>
</dbReference>
<dbReference type="CDD" id="cd00858">
    <property type="entry name" value="GlyRS_anticodon"/>
    <property type="match status" value="1"/>
</dbReference>
<organism evidence="8 9">
    <name type="scientific">Candidatus Shapirobacteria bacterium CG10_big_fil_rev_8_21_14_0_10_40_9</name>
    <dbReference type="NCBI Taxonomy" id="1974888"/>
    <lineage>
        <taxon>Bacteria</taxon>
        <taxon>Candidatus Shapironibacteriota</taxon>
    </lineage>
</organism>
<dbReference type="InterPro" id="IPR002314">
    <property type="entry name" value="aa-tRNA-synt_IIb"/>
</dbReference>
<dbReference type="GO" id="GO:0004820">
    <property type="term" value="F:glycine-tRNA ligase activity"/>
    <property type="evidence" value="ECO:0007669"/>
    <property type="project" value="UniProtKB-ARBA"/>
</dbReference>
<dbReference type="EMBL" id="PFEK01000066">
    <property type="protein sequence ID" value="PJE67262.1"/>
    <property type="molecule type" value="Genomic_DNA"/>
</dbReference>
<dbReference type="Gene3D" id="3.30.930.10">
    <property type="entry name" value="Bira Bifunctional Protein, Domain 2"/>
    <property type="match status" value="1"/>
</dbReference>
<accession>A0A2M8L307</accession>
<evidence type="ECO:0000313" key="8">
    <source>
        <dbReference type="EMBL" id="PJE67262.1"/>
    </source>
</evidence>
<dbReference type="Gene3D" id="3.40.50.800">
    <property type="entry name" value="Anticodon-binding domain"/>
    <property type="match status" value="1"/>
</dbReference>
<keyword evidence="2 8" id="KW-0436">Ligase</keyword>
<dbReference type="NCBIfam" id="NF003211">
    <property type="entry name" value="PRK04173.1"/>
    <property type="match status" value="1"/>
</dbReference>
<keyword evidence="1" id="KW-0963">Cytoplasm</keyword>
<dbReference type="GO" id="GO:1990742">
    <property type="term" value="C:microvesicle"/>
    <property type="evidence" value="ECO:0007669"/>
    <property type="project" value="UniProtKB-ARBA"/>
</dbReference>
<dbReference type="GO" id="GO:0004081">
    <property type="term" value="F:bis(5'-nucleosyl)-tetraphosphatase (asymmetrical) activity"/>
    <property type="evidence" value="ECO:0007669"/>
    <property type="project" value="UniProtKB-ARBA"/>
</dbReference>